<evidence type="ECO:0000313" key="3">
    <source>
        <dbReference type="EMBL" id="KAG0568668.1"/>
    </source>
</evidence>
<evidence type="ECO:0000256" key="2">
    <source>
        <dbReference type="SAM" id="SignalP"/>
    </source>
</evidence>
<protein>
    <recommendedName>
        <fullName evidence="5">GDSL esterase/lipase</fullName>
    </recommendedName>
</protein>
<keyword evidence="4" id="KW-1185">Reference proteome</keyword>
<gene>
    <name evidence="3" type="ORF">KC19_6G036800</name>
</gene>
<dbReference type="InterPro" id="IPR001087">
    <property type="entry name" value="GDSL"/>
</dbReference>
<dbReference type="SUPFAM" id="SSF52266">
    <property type="entry name" value="SGNH hydrolase"/>
    <property type="match status" value="1"/>
</dbReference>
<organism evidence="3 4">
    <name type="scientific">Ceratodon purpureus</name>
    <name type="common">Fire moss</name>
    <name type="synonym">Dicranum purpureum</name>
    <dbReference type="NCBI Taxonomy" id="3225"/>
    <lineage>
        <taxon>Eukaryota</taxon>
        <taxon>Viridiplantae</taxon>
        <taxon>Streptophyta</taxon>
        <taxon>Embryophyta</taxon>
        <taxon>Bryophyta</taxon>
        <taxon>Bryophytina</taxon>
        <taxon>Bryopsida</taxon>
        <taxon>Dicranidae</taxon>
        <taxon>Pseudoditrichales</taxon>
        <taxon>Ditrichaceae</taxon>
        <taxon>Ceratodon</taxon>
    </lineage>
</organism>
<name>A0A8T0HE05_CERPU</name>
<dbReference type="Gene3D" id="3.40.50.1110">
    <property type="entry name" value="SGNH hydrolase"/>
    <property type="match status" value="1"/>
</dbReference>
<comment type="similarity">
    <text evidence="1">Belongs to the 'GDSL' lipolytic enzyme family.</text>
</comment>
<comment type="caution">
    <text evidence="3">The sequence shown here is derived from an EMBL/GenBank/DDBJ whole genome shotgun (WGS) entry which is preliminary data.</text>
</comment>
<dbReference type="InterPro" id="IPR036514">
    <property type="entry name" value="SGNH_hydro_sf"/>
</dbReference>
<dbReference type="EMBL" id="CM026427">
    <property type="protein sequence ID" value="KAG0568668.1"/>
    <property type="molecule type" value="Genomic_DNA"/>
</dbReference>
<dbReference type="PANTHER" id="PTHR22835:SF659">
    <property type="entry name" value="GDSL LIPASE_ACYLHYDROLASE, PUTATIVE (AFU_ORTHOLOGUE AFUA_2G00510)-RELATED"/>
    <property type="match status" value="1"/>
</dbReference>
<feature type="chain" id="PRO_5035723232" description="GDSL esterase/lipase" evidence="2">
    <location>
        <begin position="23"/>
        <end position="385"/>
    </location>
</feature>
<evidence type="ECO:0000313" key="4">
    <source>
        <dbReference type="Proteomes" id="UP000822688"/>
    </source>
</evidence>
<reference evidence="3 4" key="1">
    <citation type="submission" date="2020-06" db="EMBL/GenBank/DDBJ databases">
        <title>WGS assembly of Ceratodon purpureus strain R40.</title>
        <authorList>
            <person name="Carey S.B."/>
            <person name="Jenkins J."/>
            <person name="Shu S."/>
            <person name="Lovell J.T."/>
            <person name="Sreedasyam A."/>
            <person name="Maumus F."/>
            <person name="Tiley G.P."/>
            <person name="Fernandez-Pozo N."/>
            <person name="Barry K."/>
            <person name="Chen C."/>
            <person name="Wang M."/>
            <person name="Lipzen A."/>
            <person name="Daum C."/>
            <person name="Saski C.A."/>
            <person name="Payton A.C."/>
            <person name="Mcbreen J.C."/>
            <person name="Conrad R.E."/>
            <person name="Kollar L.M."/>
            <person name="Olsson S."/>
            <person name="Huttunen S."/>
            <person name="Landis J.B."/>
            <person name="Wickett N.J."/>
            <person name="Johnson M.G."/>
            <person name="Rensing S.A."/>
            <person name="Grimwood J."/>
            <person name="Schmutz J."/>
            <person name="Mcdaniel S.F."/>
        </authorList>
    </citation>
    <scope>NUCLEOTIDE SEQUENCE [LARGE SCALE GENOMIC DNA]</scope>
    <source>
        <strain evidence="3 4">R40</strain>
    </source>
</reference>
<accession>A0A8T0HE05</accession>
<keyword evidence="2" id="KW-0732">Signal</keyword>
<dbReference type="AlphaFoldDB" id="A0A8T0HE05"/>
<dbReference type="Proteomes" id="UP000822688">
    <property type="component" value="Chromosome 6"/>
</dbReference>
<evidence type="ECO:0008006" key="5">
    <source>
        <dbReference type="Google" id="ProtNLM"/>
    </source>
</evidence>
<dbReference type="PANTHER" id="PTHR22835">
    <property type="entry name" value="ZINC FINGER FYVE DOMAIN CONTAINING PROTEIN"/>
    <property type="match status" value="1"/>
</dbReference>
<dbReference type="GO" id="GO:0016788">
    <property type="term" value="F:hydrolase activity, acting on ester bonds"/>
    <property type="evidence" value="ECO:0007669"/>
    <property type="project" value="InterPro"/>
</dbReference>
<sequence>MGFHILSLVALVFLLACKDANAFVCPKYIYSFGDSLTDTGNAHAEVPLLYDVTRYPYGMSYRFPDRPCERTRFCDGRLIVDYTAQAFGIPFLEPYSRRFEQSAYSHGVNFAYSGATARSLQLPAPTLFLAREVEHYFKFREEFTGNVDVSTALHLIPEIGGNDYTYAFTAGLSPADANAKLDDEVLGALKQSVEKLHAGGARFFFTFNQPPAGCTPYYRTLFGEKSAKDEFGCLSAYNAVFETLNHKIKAAVEAYRQMWPDTIFLYYDWFAGAYEVIQNQAKYGIDAAGFRACCGGGGPYNFNPVVACGAPSLGNLCSDPERTLYWDSLHFTEAFYRLMATFALSGRFVDGPSEAVNLKAACNLDFGSFPLTIPNPPTCSGDKHL</sequence>
<feature type="signal peptide" evidence="2">
    <location>
        <begin position="1"/>
        <end position="22"/>
    </location>
</feature>
<evidence type="ECO:0000256" key="1">
    <source>
        <dbReference type="ARBA" id="ARBA00008668"/>
    </source>
</evidence>
<dbReference type="Pfam" id="PF00657">
    <property type="entry name" value="Lipase_GDSL"/>
    <property type="match status" value="1"/>
</dbReference>
<proteinExistence type="inferred from homology"/>